<organism evidence="2 3">
    <name type="scientific">Brassica campestris</name>
    <name type="common">Field mustard</name>
    <dbReference type="NCBI Taxonomy" id="3711"/>
    <lineage>
        <taxon>Eukaryota</taxon>
        <taxon>Viridiplantae</taxon>
        <taxon>Streptophyta</taxon>
        <taxon>Embryophyta</taxon>
        <taxon>Tracheophyta</taxon>
        <taxon>Spermatophyta</taxon>
        <taxon>Magnoliopsida</taxon>
        <taxon>eudicotyledons</taxon>
        <taxon>Gunneridae</taxon>
        <taxon>Pentapetalae</taxon>
        <taxon>rosids</taxon>
        <taxon>malvids</taxon>
        <taxon>Brassicales</taxon>
        <taxon>Brassicaceae</taxon>
        <taxon>Brassiceae</taxon>
        <taxon>Brassica</taxon>
    </lineage>
</organism>
<accession>A0A397XIX3</accession>
<proteinExistence type="predicted"/>
<name>A0A397XIX3_BRACM</name>
<dbReference type="Proteomes" id="UP000264353">
    <property type="component" value="Chromosome A10"/>
</dbReference>
<evidence type="ECO:0000313" key="2">
    <source>
        <dbReference type="EMBL" id="RID40725.1"/>
    </source>
</evidence>
<feature type="compositionally biased region" description="Basic and acidic residues" evidence="1">
    <location>
        <begin position="63"/>
        <end position="82"/>
    </location>
</feature>
<evidence type="ECO:0000313" key="3">
    <source>
        <dbReference type="Proteomes" id="UP000264353"/>
    </source>
</evidence>
<evidence type="ECO:0000256" key="1">
    <source>
        <dbReference type="SAM" id="MobiDB-lite"/>
    </source>
</evidence>
<sequence length="163" mass="18503">MGHPKKGRKKSPKKVIEADENVEFVCTLQPVAVEENVVYIEEPFQAHEVPEQAKPNNVPGEQHNAEEPKGEVELCTDQEHVVGRSRKRKRGPTRMKDLAKDPNTRIYVDFNLLGEPYGDGSMKLFSYLGPLARFEIDDGYQRDALLKYMGALWIIQVTPSHSN</sequence>
<gene>
    <name evidence="2" type="ORF">BRARA_J00750</name>
</gene>
<dbReference type="AlphaFoldDB" id="A0A397XIX3"/>
<feature type="compositionally biased region" description="Basic residues" evidence="1">
    <location>
        <begin position="83"/>
        <end position="93"/>
    </location>
</feature>
<dbReference type="EMBL" id="CM010637">
    <property type="protein sequence ID" value="RID40725.1"/>
    <property type="molecule type" value="Genomic_DNA"/>
</dbReference>
<protein>
    <submittedName>
        <fullName evidence="2">Uncharacterized protein</fullName>
    </submittedName>
</protein>
<reference evidence="2 3" key="1">
    <citation type="submission" date="2018-06" db="EMBL/GenBank/DDBJ databases">
        <title>WGS assembly of Brassica rapa FPsc.</title>
        <authorList>
            <person name="Bowman J."/>
            <person name="Kohchi T."/>
            <person name="Yamato K."/>
            <person name="Jenkins J."/>
            <person name="Shu S."/>
            <person name="Ishizaki K."/>
            <person name="Yamaoka S."/>
            <person name="Nishihama R."/>
            <person name="Nakamura Y."/>
            <person name="Berger F."/>
            <person name="Adam C."/>
            <person name="Aki S."/>
            <person name="Althoff F."/>
            <person name="Araki T."/>
            <person name="Arteaga-Vazquez M."/>
            <person name="Balasubrmanian S."/>
            <person name="Bauer D."/>
            <person name="Boehm C."/>
            <person name="Briginshaw L."/>
            <person name="Caballero-Perez J."/>
            <person name="Catarino B."/>
            <person name="Chen F."/>
            <person name="Chiyoda S."/>
            <person name="Chovatia M."/>
            <person name="Davies K."/>
            <person name="Delmans M."/>
            <person name="Demura T."/>
            <person name="Dierschke T."/>
            <person name="Dolan L."/>
            <person name="Dorantes-Acosta A."/>
            <person name="Eklund D."/>
            <person name="Florent S."/>
            <person name="Flores-Sandoval E."/>
            <person name="Fujiyama A."/>
            <person name="Fukuzawa H."/>
            <person name="Galik B."/>
            <person name="Grimanelli D."/>
            <person name="Grimwood J."/>
            <person name="Grossniklaus U."/>
            <person name="Hamada T."/>
            <person name="Haseloff J."/>
            <person name="Hetherington A."/>
            <person name="Higo A."/>
            <person name="Hirakawa Y."/>
            <person name="Hundley H."/>
            <person name="Ikeda Y."/>
            <person name="Inoue K."/>
            <person name="Inoue S."/>
            <person name="Ishida S."/>
            <person name="Jia Q."/>
            <person name="Kakita M."/>
            <person name="Kanazawa T."/>
            <person name="Kawai Y."/>
            <person name="Kawashima T."/>
            <person name="Kennedy M."/>
            <person name="Kinose K."/>
            <person name="Kinoshita T."/>
            <person name="Kohara Y."/>
            <person name="Koide E."/>
            <person name="Komatsu K."/>
            <person name="Kopischke S."/>
            <person name="Kubo M."/>
            <person name="Kyozuka J."/>
            <person name="Lagercrantz U."/>
            <person name="Lin S."/>
            <person name="Lindquist E."/>
            <person name="Lipzen A."/>
            <person name="Lu C."/>
            <person name="Luna E."/>
            <person name="Martienssen R."/>
            <person name="Minamino N."/>
            <person name="Mizutani M."/>
            <person name="Mizutani M."/>
            <person name="Mochizuki N."/>
            <person name="Monte I."/>
            <person name="Mosher R."/>
            <person name="Nagasaki H."/>
            <person name="Nakagami H."/>
            <person name="Naramoto S."/>
            <person name="Nishitani K."/>
            <person name="Ohtani M."/>
            <person name="Okamoto T."/>
            <person name="Okumura M."/>
            <person name="Phillips J."/>
            <person name="Pollak B."/>
            <person name="Reinders A."/>
            <person name="Roevekamp M."/>
            <person name="Sano R."/>
            <person name="Sawa S."/>
            <person name="Schmid M."/>
            <person name="Shirakawa M."/>
            <person name="Solano R."/>
            <person name="Spunde A."/>
            <person name="Suetsugu N."/>
            <person name="Sugano S."/>
            <person name="Sugiyama A."/>
            <person name="Sun R."/>
            <person name="Suzuki Y."/>
            <person name="Takenaka M."/>
            <person name="Takezawa D."/>
            <person name="Tomogane H."/>
            <person name="Tsuzuki M."/>
            <person name="Ueda T."/>
            <person name="Umeda M."/>
            <person name="Ward J."/>
            <person name="Watanabe Y."/>
            <person name="Yazaki K."/>
            <person name="Yokoyama R."/>
            <person name="Yoshitake Y."/>
            <person name="Yotsui I."/>
            <person name="Zachgo S."/>
            <person name="Schmutz J."/>
        </authorList>
    </citation>
    <scope>NUCLEOTIDE SEQUENCE [LARGE SCALE GENOMIC DNA]</scope>
    <source>
        <strain evidence="3">cv. B-3</strain>
    </source>
</reference>
<feature type="region of interest" description="Disordered" evidence="1">
    <location>
        <begin position="48"/>
        <end position="98"/>
    </location>
</feature>